<dbReference type="PANTHER" id="PTHR33841:SF1">
    <property type="entry name" value="DNA METHYLTRANSFERASE A"/>
    <property type="match status" value="1"/>
</dbReference>
<feature type="domain" description="MmeI-like helicase spacer" evidence="6">
    <location>
        <begin position="232"/>
        <end position="307"/>
    </location>
</feature>
<gene>
    <name evidence="9" type="ORF">EK403_00040</name>
</gene>
<dbReference type="Pfam" id="PF20465">
    <property type="entry name" value="MmeI_hel"/>
    <property type="match status" value="1"/>
</dbReference>
<dbReference type="SUPFAM" id="SSF53335">
    <property type="entry name" value="S-adenosyl-L-methionine-dependent methyltransferases"/>
    <property type="match status" value="1"/>
</dbReference>
<dbReference type="Proteomes" id="UP000289708">
    <property type="component" value="Unassembled WGS sequence"/>
</dbReference>
<name>A0A4Q0MN38_9HYPH</name>
<dbReference type="PANTHER" id="PTHR33841">
    <property type="entry name" value="DNA METHYLTRANSFERASE YEEA-RELATED"/>
    <property type="match status" value="1"/>
</dbReference>
<evidence type="ECO:0000256" key="4">
    <source>
        <dbReference type="ARBA" id="ARBA00047942"/>
    </source>
</evidence>
<dbReference type="PRINTS" id="PR00507">
    <property type="entry name" value="N12N6MTFRASE"/>
</dbReference>
<dbReference type="InterPro" id="IPR002052">
    <property type="entry name" value="DNA_methylase_N6_adenine_CS"/>
</dbReference>
<evidence type="ECO:0000313" key="10">
    <source>
        <dbReference type="Proteomes" id="UP000289708"/>
    </source>
</evidence>
<evidence type="ECO:0000259" key="6">
    <source>
        <dbReference type="Pfam" id="PF20465"/>
    </source>
</evidence>
<dbReference type="InterPro" id="IPR046819">
    <property type="entry name" value="MmeI_hel"/>
</dbReference>
<dbReference type="InterPro" id="IPR046820">
    <property type="entry name" value="MmeI_TRD"/>
</dbReference>
<reference evidence="9 10" key="1">
    <citation type="submission" date="2018-12" db="EMBL/GenBank/DDBJ databases">
        <title>bacterium Hansschlegelia zhihuaiae S113.</title>
        <authorList>
            <person name="He J."/>
        </authorList>
    </citation>
    <scope>NUCLEOTIDE SEQUENCE [LARGE SCALE GENOMIC DNA]</scope>
    <source>
        <strain evidence="9 10">S 113</strain>
    </source>
</reference>
<dbReference type="OrthoDB" id="9806213at2"/>
<dbReference type="InterPro" id="IPR050953">
    <property type="entry name" value="N4_N6_ade-DNA_methylase"/>
</dbReference>
<comment type="catalytic activity">
    <reaction evidence="4">
        <text>a 2'-deoxyadenosine in DNA + S-adenosyl-L-methionine = an N(6)-methyl-2'-deoxyadenosine in DNA + S-adenosyl-L-homocysteine + H(+)</text>
        <dbReference type="Rhea" id="RHEA:15197"/>
        <dbReference type="Rhea" id="RHEA-COMP:12418"/>
        <dbReference type="Rhea" id="RHEA-COMP:12419"/>
        <dbReference type="ChEBI" id="CHEBI:15378"/>
        <dbReference type="ChEBI" id="CHEBI:57856"/>
        <dbReference type="ChEBI" id="CHEBI:59789"/>
        <dbReference type="ChEBI" id="CHEBI:90615"/>
        <dbReference type="ChEBI" id="CHEBI:90616"/>
        <dbReference type="EC" id="2.1.1.72"/>
    </reaction>
</comment>
<dbReference type="InterPro" id="IPR029063">
    <property type="entry name" value="SAM-dependent_MTases_sf"/>
</dbReference>
<dbReference type="EC" id="2.1.1.72" evidence="1"/>
<evidence type="ECO:0000259" key="5">
    <source>
        <dbReference type="Pfam" id="PF20464"/>
    </source>
</evidence>
<feature type="domain" description="MmeI-like target recognition" evidence="7">
    <location>
        <begin position="739"/>
        <end position="922"/>
    </location>
</feature>
<dbReference type="EMBL" id="RYFI01000001">
    <property type="protein sequence ID" value="RXF75297.1"/>
    <property type="molecule type" value="Genomic_DNA"/>
</dbReference>
<dbReference type="Pfam" id="PF20464">
    <property type="entry name" value="MmeI_N"/>
    <property type="match status" value="1"/>
</dbReference>
<comment type="caution">
    <text evidence="9">The sequence shown here is derived from an EMBL/GenBank/DDBJ whole genome shotgun (WGS) entry which is preliminary data.</text>
</comment>
<evidence type="ECO:0000256" key="3">
    <source>
        <dbReference type="ARBA" id="ARBA00022679"/>
    </source>
</evidence>
<feature type="domain" description="MmeI-like N-terminal" evidence="5">
    <location>
        <begin position="8"/>
        <end position="227"/>
    </location>
</feature>
<keyword evidence="10" id="KW-1185">Reference proteome</keyword>
<dbReference type="InterPro" id="IPR046817">
    <property type="entry name" value="MmeI_N"/>
</dbReference>
<evidence type="ECO:0000313" key="9">
    <source>
        <dbReference type="EMBL" id="RXF75297.1"/>
    </source>
</evidence>
<dbReference type="Gene3D" id="3.40.50.150">
    <property type="entry name" value="Vaccinia Virus protein VP39"/>
    <property type="match status" value="1"/>
</dbReference>
<dbReference type="GO" id="GO:0009007">
    <property type="term" value="F:site-specific DNA-methyltransferase (adenine-specific) activity"/>
    <property type="evidence" value="ECO:0007669"/>
    <property type="project" value="UniProtKB-EC"/>
</dbReference>
<protein>
    <recommendedName>
        <fullName evidence="1">site-specific DNA-methyltransferase (adenine-specific)</fullName>
        <ecNumber evidence="1">2.1.1.72</ecNumber>
    </recommendedName>
</protein>
<evidence type="ECO:0000256" key="2">
    <source>
        <dbReference type="ARBA" id="ARBA00022603"/>
    </source>
</evidence>
<dbReference type="GO" id="GO:0032259">
    <property type="term" value="P:methylation"/>
    <property type="evidence" value="ECO:0007669"/>
    <property type="project" value="UniProtKB-KW"/>
</dbReference>
<feature type="domain" description="MmeI-like DNA-methyltransferase" evidence="8">
    <location>
        <begin position="400"/>
        <end position="668"/>
    </location>
</feature>
<dbReference type="RefSeq" id="WP_128775476.1">
    <property type="nucleotide sequence ID" value="NZ_RYFI01000001.1"/>
</dbReference>
<keyword evidence="2 9" id="KW-0489">Methyltransferase</keyword>
<dbReference type="PROSITE" id="PS00092">
    <property type="entry name" value="N6_MTASE"/>
    <property type="match status" value="1"/>
</dbReference>
<dbReference type="Pfam" id="PF20473">
    <property type="entry name" value="MmeI_Mtase"/>
    <property type="match status" value="1"/>
</dbReference>
<keyword evidence="3 9" id="KW-0808">Transferase</keyword>
<evidence type="ECO:0000259" key="7">
    <source>
        <dbReference type="Pfam" id="PF20466"/>
    </source>
</evidence>
<accession>A0A4Q0MN38</accession>
<dbReference type="Pfam" id="PF20466">
    <property type="entry name" value="MmeI_TRD"/>
    <property type="match status" value="1"/>
</dbReference>
<organism evidence="9 10">
    <name type="scientific">Hansschlegelia zhihuaiae</name>
    <dbReference type="NCBI Taxonomy" id="405005"/>
    <lineage>
        <taxon>Bacteria</taxon>
        <taxon>Pseudomonadati</taxon>
        <taxon>Pseudomonadota</taxon>
        <taxon>Alphaproteobacteria</taxon>
        <taxon>Hyphomicrobiales</taxon>
        <taxon>Methylopilaceae</taxon>
        <taxon>Hansschlegelia</taxon>
    </lineage>
</organism>
<dbReference type="GO" id="GO:0003676">
    <property type="term" value="F:nucleic acid binding"/>
    <property type="evidence" value="ECO:0007669"/>
    <property type="project" value="InterPro"/>
</dbReference>
<proteinExistence type="predicted"/>
<dbReference type="AlphaFoldDB" id="A0A4Q0MN38"/>
<evidence type="ECO:0000256" key="1">
    <source>
        <dbReference type="ARBA" id="ARBA00011900"/>
    </source>
</evidence>
<sequence length="1143" mass="126130">MADEVGSFIARWTGREGGAERANYQMFLAEFCDILGVARPEPAGAERERNDYAFERAVLPREAEGGRKRIDLYKRGCFILEAKQSRLPGAAKALPEQASLFTDTAPLGRRSAARGWDVMMQNARRQAETYVFLLDADHPAPPFVIVCDVGHCLELYADFSGTGRAYGYFPHRQGFRIYLEDLRGPEARQLLATVWTDPLSLDPARQAAKVTRDVASRLAAVSKALEKHRRAEDVAHFLMRCIFTMFADGVDLLPRGSFTALLEECLENPDGFAPMLTELWARMDEKDGERFSTALGRHVRHFNGNLFSGARAFPLAREEIGELLAAARYSWTEVDPAIFGALLEQALDKDERRRLGAHYTPRAYVQRLVEATVMVALRADWQAALTMAEAAKEAGDERRAVAIVRAFLRKLCATRVLDPACGTGNFLYVALELMKALEGEALETLAKLGEPESMEFDRETVDPHQFLGLELNPRAAAIAELVVWIGYLQQHYRTRTGHPSEPILRAFKTINFGSGAPYDAVLTWAGFPLPKVETKAGRRVETYPNARRPEWPEAEFIVGNPPFIGGKDIRSRLSAGYAEALWRAHPEINESADYVMFWWDRAADLLTREGAALRRFGLVTTNSISQVFQRRVMERRLAAKTPLSLVYAVPDHPWTKATAGSAAVRIAMTVAEAGSADGVLAETTSERGLDTDAPEIAMHVRLGRINADLSIGVDSTQAKKLMAAEGLCSPGAKLHGAGFLISRSKAAELGLGRRPGLERHIRPYRNGRDLTSRPRDVLAIDLFGLSAEDIRRRFPEAYQHLALTVRPQREAQVARSATADAVAYLEKWWLFGKPRPELRAALVRLPRYIATVETAKHRVFQFLDSVILADNMLIVVADNDAATLAVLSSSVHRVWTSASGGSLEDRPRYTKSQCFDPFPFPDPSPALRASLAAAGEELDALRKSVQAEHPDITLTALYNVLEKLRAGAALTTKEESVKTRGLVLILKELHDAIDRLTHDAYGWPRDLAEGTVLERLVALNAERAREEAAGFVRWLRPDYQAPRFGKGAVARTGELSLPKAAVARPDRPSFPKNPYEQPLAIEAALAAAGRPLASSDIAGAFRGAGAARRERVDQALATLALYGRVTALGDGRYVAARGHGEAR</sequence>
<evidence type="ECO:0000259" key="8">
    <source>
        <dbReference type="Pfam" id="PF20473"/>
    </source>
</evidence>
<dbReference type="InterPro" id="IPR046816">
    <property type="entry name" value="MmeI_Mtase"/>
</dbReference>